<dbReference type="Proteomes" id="UP001500742">
    <property type="component" value="Unassembled WGS sequence"/>
</dbReference>
<dbReference type="EMBL" id="BAAAZC010000030">
    <property type="protein sequence ID" value="GAA3988721.1"/>
    <property type="molecule type" value="Genomic_DNA"/>
</dbReference>
<evidence type="ECO:0000313" key="4">
    <source>
        <dbReference type="EMBL" id="GAA3988721.1"/>
    </source>
</evidence>
<dbReference type="PANTHER" id="PTHR43072">
    <property type="entry name" value="N-ACETYLTRANSFERASE"/>
    <property type="match status" value="1"/>
</dbReference>
<dbReference type="InterPro" id="IPR016181">
    <property type="entry name" value="Acyl_CoA_acyltransferase"/>
</dbReference>
<keyword evidence="5" id="KW-1185">Reference proteome</keyword>
<keyword evidence="1" id="KW-0808">Transferase</keyword>
<dbReference type="Gene3D" id="3.40.630.30">
    <property type="match status" value="1"/>
</dbReference>
<dbReference type="InterPro" id="IPR000182">
    <property type="entry name" value="GNAT_dom"/>
</dbReference>
<evidence type="ECO:0000256" key="1">
    <source>
        <dbReference type="ARBA" id="ARBA00022679"/>
    </source>
</evidence>
<evidence type="ECO:0000256" key="2">
    <source>
        <dbReference type="ARBA" id="ARBA00023315"/>
    </source>
</evidence>
<dbReference type="CDD" id="cd04301">
    <property type="entry name" value="NAT_SF"/>
    <property type="match status" value="1"/>
</dbReference>
<dbReference type="SUPFAM" id="SSF55729">
    <property type="entry name" value="Acyl-CoA N-acyltransferases (Nat)"/>
    <property type="match status" value="1"/>
</dbReference>
<gene>
    <name evidence="4" type="ORF">GCM10022210_47240</name>
</gene>
<organism evidence="4 5">
    <name type="scientific">Mucilaginibacter dorajii</name>
    <dbReference type="NCBI Taxonomy" id="692994"/>
    <lineage>
        <taxon>Bacteria</taxon>
        <taxon>Pseudomonadati</taxon>
        <taxon>Bacteroidota</taxon>
        <taxon>Sphingobacteriia</taxon>
        <taxon>Sphingobacteriales</taxon>
        <taxon>Sphingobacteriaceae</taxon>
        <taxon>Mucilaginibacter</taxon>
    </lineage>
</organism>
<evidence type="ECO:0000313" key="5">
    <source>
        <dbReference type="Proteomes" id="UP001500742"/>
    </source>
</evidence>
<dbReference type="RefSeq" id="WP_259092974.1">
    <property type="nucleotide sequence ID" value="NZ_BAAAZC010000030.1"/>
</dbReference>
<comment type="caution">
    <text evidence="4">The sequence shown here is derived from an EMBL/GenBank/DDBJ whole genome shotgun (WGS) entry which is preliminary data.</text>
</comment>
<dbReference type="PANTHER" id="PTHR43072:SF23">
    <property type="entry name" value="UPF0039 PROTEIN C11D3.02C"/>
    <property type="match status" value="1"/>
</dbReference>
<accession>A0ABP7QVQ2</accession>
<protein>
    <submittedName>
        <fullName evidence="4">GNAT family N-acetyltransferase</fullName>
    </submittedName>
</protein>
<dbReference type="PROSITE" id="PS51186">
    <property type="entry name" value="GNAT"/>
    <property type="match status" value="1"/>
</dbReference>
<evidence type="ECO:0000259" key="3">
    <source>
        <dbReference type="PROSITE" id="PS51186"/>
    </source>
</evidence>
<sequence length="178" mass="20288">MEKENSSLIIRLASPTDAGGILDIYNHAILNTTSVYSYEPHSLAMRLAWLEDKNRSNIPVFIAEVAGVVAGFATYGPFRVWPAYQYTIEHSVYVHHDYRQRGIAQKLLEKLIETVMQKQMHTIIAGIDAGNTASIKLHQKFGFTEVGTFKQVGYKFNHWLDLKFMQLILNNNFQPGEK</sequence>
<name>A0ABP7QVQ2_9SPHI</name>
<feature type="domain" description="N-acetyltransferase" evidence="3">
    <location>
        <begin position="8"/>
        <end position="166"/>
    </location>
</feature>
<reference evidence="5" key="1">
    <citation type="journal article" date="2019" name="Int. J. Syst. Evol. Microbiol.">
        <title>The Global Catalogue of Microorganisms (GCM) 10K type strain sequencing project: providing services to taxonomists for standard genome sequencing and annotation.</title>
        <authorList>
            <consortium name="The Broad Institute Genomics Platform"/>
            <consortium name="The Broad Institute Genome Sequencing Center for Infectious Disease"/>
            <person name="Wu L."/>
            <person name="Ma J."/>
        </authorList>
    </citation>
    <scope>NUCLEOTIDE SEQUENCE [LARGE SCALE GENOMIC DNA]</scope>
    <source>
        <strain evidence="5">JCM 16601</strain>
    </source>
</reference>
<proteinExistence type="predicted"/>
<dbReference type="Pfam" id="PF00583">
    <property type="entry name" value="Acetyltransf_1"/>
    <property type="match status" value="1"/>
</dbReference>
<keyword evidence="2" id="KW-0012">Acyltransferase</keyword>